<dbReference type="PROSITE" id="PS50110">
    <property type="entry name" value="RESPONSE_REGULATORY"/>
    <property type="match status" value="1"/>
</dbReference>
<keyword evidence="5" id="KW-1185">Reference proteome</keyword>
<name>A0AAW4KX73_9BACT</name>
<dbReference type="SMART" id="SM00448">
    <property type="entry name" value="REC"/>
    <property type="match status" value="1"/>
</dbReference>
<dbReference type="Pfam" id="PF00072">
    <property type="entry name" value="Response_reg"/>
    <property type="match status" value="1"/>
</dbReference>
<keyword evidence="1 2" id="KW-0597">Phosphoprotein</keyword>
<accession>A0AAW4KX73</accession>
<dbReference type="Proteomes" id="UP000811899">
    <property type="component" value="Unassembled WGS sequence"/>
</dbReference>
<protein>
    <submittedName>
        <fullName evidence="4">Response regulator transcription factor</fullName>
    </submittedName>
</protein>
<dbReference type="EMBL" id="JAHCVJ010000001">
    <property type="protein sequence ID" value="MBT0663319.1"/>
    <property type="molecule type" value="Genomic_DNA"/>
</dbReference>
<evidence type="ECO:0000313" key="4">
    <source>
        <dbReference type="EMBL" id="MBT0663319.1"/>
    </source>
</evidence>
<dbReference type="PANTHER" id="PTHR44591:SF3">
    <property type="entry name" value="RESPONSE REGULATORY DOMAIN-CONTAINING PROTEIN"/>
    <property type="match status" value="1"/>
</dbReference>
<comment type="caution">
    <text evidence="4">The sequence shown here is derived from an EMBL/GenBank/DDBJ whole genome shotgun (WGS) entry which is preliminary data.</text>
</comment>
<feature type="domain" description="Response regulatory" evidence="3">
    <location>
        <begin position="1"/>
        <end position="113"/>
    </location>
</feature>
<sequence>MDDEPYIRETVQEILTFHGIGLLSAASGDECLQYLREGFRGVILLDIMMPGKNGWETIREIAAAGLQSGNIIAMLTALDTPDDQMDGLQELVMDYITKPFEPSEFVASLRSYLSCLEQMEHEVQ</sequence>
<dbReference type="InterPro" id="IPR011006">
    <property type="entry name" value="CheY-like_superfamily"/>
</dbReference>
<dbReference type="Gene3D" id="3.40.50.2300">
    <property type="match status" value="1"/>
</dbReference>
<proteinExistence type="predicted"/>
<feature type="modified residue" description="4-aspartylphosphate" evidence="2">
    <location>
        <position position="46"/>
    </location>
</feature>
<reference evidence="4 5" key="1">
    <citation type="submission" date="2021-05" db="EMBL/GenBank/DDBJ databases">
        <title>The draft genome of Geobacter pelophilus DSM 12255.</title>
        <authorList>
            <person name="Xu Z."/>
            <person name="Masuda Y."/>
            <person name="Itoh H."/>
            <person name="Senoo K."/>
        </authorList>
    </citation>
    <scope>NUCLEOTIDE SEQUENCE [LARGE SCALE GENOMIC DNA]</scope>
    <source>
        <strain evidence="4 5">DSM 12255</strain>
    </source>
</reference>
<gene>
    <name evidence="4" type="ORF">KI809_03305</name>
</gene>
<evidence type="ECO:0000256" key="2">
    <source>
        <dbReference type="PROSITE-ProRule" id="PRU00169"/>
    </source>
</evidence>
<dbReference type="GO" id="GO:0000160">
    <property type="term" value="P:phosphorelay signal transduction system"/>
    <property type="evidence" value="ECO:0007669"/>
    <property type="project" value="InterPro"/>
</dbReference>
<dbReference type="InterPro" id="IPR001789">
    <property type="entry name" value="Sig_transdc_resp-reg_receiver"/>
</dbReference>
<evidence type="ECO:0000259" key="3">
    <source>
        <dbReference type="PROSITE" id="PS50110"/>
    </source>
</evidence>
<evidence type="ECO:0000313" key="5">
    <source>
        <dbReference type="Proteomes" id="UP000811899"/>
    </source>
</evidence>
<dbReference type="PANTHER" id="PTHR44591">
    <property type="entry name" value="STRESS RESPONSE REGULATOR PROTEIN 1"/>
    <property type="match status" value="1"/>
</dbReference>
<dbReference type="SUPFAM" id="SSF52172">
    <property type="entry name" value="CheY-like"/>
    <property type="match status" value="1"/>
</dbReference>
<dbReference type="AlphaFoldDB" id="A0AAW4KX73"/>
<evidence type="ECO:0000256" key="1">
    <source>
        <dbReference type="ARBA" id="ARBA00022553"/>
    </source>
</evidence>
<dbReference type="InterPro" id="IPR050595">
    <property type="entry name" value="Bact_response_regulator"/>
</dbReference>
<organism evidence="4 5">
    <name type="scientific">Geoanaerobacter pelophilus</name>
    <dbReference type="NCBI Taxonomy" id="60036"/>
    <lineage>
        <taxon>Bacteria</taxon>
        <taxon>Pseudomonadati</taxon>
        <taxon>Thermodesulfobacteriota</taxon>
        <taxon>Desulfuromonadia</taxon>
        <taxon>Geobacterales</taxon>
        <taxon>Geobacteraceae</taxon>
        <taxon>Geoanaerobacter</taxon>
    </lineage>
</organism>